<dbReference type="AlphaFoldDB" id="A0A6A6FNP4"/>
<feature type="compositionally biased region" description="Basic and acidic residues" evidence="2">
    <location>
        <begin position="34"/>
        <end position="64"/>
    </location>
</feature>
<feature type="region of interest" description="Disordered" evidence="2">
    <location>
        <begin position="91"/>
        <end position="113"/>
    </location>
</feature>
<feature type="coiled-coil region" evidence="1">
    <location>
        <begin position="240"/>
        <end position="267"/>
    </location>
</feature>
<dbReference type="OrthoDB" id="3647952at2759"/>
<evidence type="ECO:0000256" key="2">
    <source>
        <dbReference type="SAM" id="MobiDB-lite"/>
    </source>
</evidence>
<gene>
    <name evidence="3" type="ORF">CERZMDRAFT_95312</name>
</gene>
<feature type="region of interest" description="Disordered" evidence="2">
    <location>
        <begin position="321"/>
        <end position="341"/>
    </location>
</feature>
<evidence type="ECO:0000256" key="1">
    <source>
        <dbReference type="SAM" id="Coils"/>
    </source>
</evidence>
<dbReference type="Proteomes" id="UP000799539">
    <property type="component" value="Unassembled WGS sequence"/>
</dbReference>
<accession>A0A6A6FNP4</accession>
<evidence type="ECO:0000313" key="3">
    <source>
        <dbReference type="EMBL" id="KAF2214934.1"/>
    </source>
</evidence>
<keyword evidence="4" id="KW-1185">Reference proteome</keyword>
<feature type="region of interest" description="Disordered" evidence="2">
    <location>
        <begin position="29"/>
        <end position="64"/>
    </location>
</feature>
<dbReference type="EMBL" id="ML992667">
    <property type="protein sequence ID" value="KAF2214934.1"/>
    <property type="molecule type" value="Genomic_DNA"/>
</dbReference>
<organism evidence="3 4">
    <name type="scientific">Cercospora zeae-maydis SCOH1-5</name>
    <dbReference type="NCBI Taxonomy" id="717836"/>
    <lineage>
        <taxon>Eukaryota</taxon>
        <taxon>Fungi</taxon>
        <taxon>Dikarya</taxon>
        <taxon>Ascomycota</taxon>
        <taxon>Pezizomycotina</taxon>
        <taxon>Dothideomycetes</taxon>
        <taxon>Dothideomycetidae</taxon>
        <taxon>Mycosphaerellales</taxon>
        <taxon>Mycosphaerellaceae</taxon>
        <taxon>Cercospora</taxon>
    </lineage>
</organism>
<reference evidence="3" key="1">
    <citation type="journal article" date="2020" name="Stud. Mycol.">
        <title>101 Dothideomycetes genomes: a test case for predicting lifestyles and emergence of pathogens.</title>
        <authorList>
            <person name="Haridas S."/>
            <person name="Albert R."/>
            <person name="Binder M."/>
            <person name="Bloem J."/>
            <person name="Labutti K."/>
            <person name="Salamov A."/>
            <person name="Andreopoulos B."/>
            <person name="Baker S."/>
            <person name="Barry K."/>
            <person name="Bills G."/>
            <person name="Bluhm B."/>
            <person name="Cannon C."/>
            <person name="Castanera R."/>
            <person name="Culley D."/>
            <person name="Daum C."/>
            <person name="Ezra D."/>
            <person name="Gonzalez J."/>
            <person name="Henrissat B."/>
            <person name="Kuo A."/>
            <person name="Liang C."/>
            <person name="Lipzen A."/>
            <person name="Lutzoni F."/>
            <person name="Magnuson J."/>
            <person name="Mondo S."/>
            <person name="Nolan M."/>
            <person name="Ohm R."/>
            <person name="Pangilinan J."/>
            <person name="Park H.-J."/>
            <person name="Ramirez L."/>
            <person name="Alfaro M."/>
            <person name="Sun H."/>
            <person name="Tritt A."/>
            <person name="Yoshinaga Y."/>
            <person name="Zwiers L.-H."/>
            <person name="Turgeon B."/>
            <person name="Goodwin S."/>
            <person name="Spatafora J."/>
            <person name="Crous P."/>
            <person name="Grigoriev I."/>
        </authorList>
    </citation>
    <scope>NUCLEOTIDE SEQUENCE</scope>
    <source>
        <strain evidence="3">SCOH1-5</strain>
    </source>
</reference>
<proteinExistence type="predicted"/>
<keyword evidence="1" id="KW-0175">Coiled coil</keyword>
<name>A0A6A6FNP4_9PEZI</name>
<protein>
    <submittedName>
        <fullName evidence="3">Uncharacterized protein</fullName>
    </submittedName>
</protein>
<evidence type="ECO:0000313" key="4">
    <source>
        <dbReference type="Proteomes" id="UP000799539"/>
    </source>
</evidence>
<sequence length="562" mass="64105">MSLDDMAAMFVHRLQDKFLGRNIFPRIRGGRPRAGLDKDGPDSQVHERDAALRMDNPDPRDLKRSQDYLQTSSAKRPCEDCRHELAALSHAVEEPPQESLLNYSDQGSGHDGANNVLNELVETPLDYEAEQEIRNTRYCTFEPEESPEDYTDGPCRWTFGQDGVKDCAVLLMPYHLSQRIQGVALEQRQYARKERQIIKQLAQIAKFLSTAKVEIRIHRYKLQECAESNEQSDEEATFAKPRLANELQVMEDMLEHYEAEKIELEGKLRRLGDYLRESYTELMVELDEAFTSAKLLEPQNQDELPVERLDLQEQYQKFRARDQGTEEGRMTTPPPPIDTSRDFLMNNPPTLTPEQQRISALQQAAQQALTRFEIAGREFDLRMLNQEQERAFNQDAWLHGTHAVDVDTAAFDARWLWLNHTITRELIEAEDAVRAARKEAKAGGIDVLSLAPSLFPSEGFESHPQDGKCWSGSDLSEVNGERPVSTSAKPRVWEWLGSVGEEFTAVGDAGSGCAMDVDVDDWVAKEVEFWDSASLAEERTEKRKLIDKWQQMCSAEREQLAA</sequence>